<keyword evidence="5 8" id="KW-0812">Transmembrane</keyword>
<dbReference type="InterPro" id="IPR036259">
    <property type="entry name" value="MFS_trans_sf"/>
</dbReference>
<dbReference type="NCBIfam" id="NF037955">
    <property type="entry name" value="mfs"/>
    <property type="match status" value="1"/>
</dbReference>
<evidence type="ECO:0000313" key="11">
    <source>
        <dbReference type="Proteomes" id="UP000247978"/>
    </source>
</evidence>
<dbReference type="PANTHER" id="PTHR23522">
    <property type="entry name" value="BLL5896 PROTEIN"/>
    <property type="match status" value="1"/>
</dbReference>
<keyword evidence="4" id="KW-0997">Cell inner membrane</keyword>
<feature type="transmembrane region" description="Helical" evidence="8">
    <location>
        <begin position="268"/>
        <end position="287"/>
    </location>
</feature>
<keyword evidence="3" id="KW-1003">Cell membrane</keyword>
<protein>
    <recommendedName>
        <fullName evidence="9">Major facilitator superfamily associated domain-containing protein</fullName>
    </recommendedName>
</protein>
<gene>
    <name evidence="10" type="ORF">DFR56_101514</name>
</gene>
<evidence type="ECO:0000256" key="3">
    <source>
        <dbReference type="ARBA" id="ARBA00022475"/>
    </source>
</evidence>
<feature type="transmembrane region" description="Helical" evidence="8">
    <location>
        <begin position="358"/>
        <end position="380"/>
    </location>
</feature>
<feature type="transmembrane region" description="Helical" evidence="8">
    <location>
        <begin position="74"/>
        <end position="91"/>
    </location>
</feature>
<evidence type="ECO:0000313" key="10">
    <source>
        <dbReference type="EMBL" id="PXW90601.1"/>
    </source>
</evidence>
<feature type="transmembrane region" description="Helical" evidence="8">
    <location>
        <begin position="327"/>
        <end position="346"/>
    </location>
</feature>
<evidence type="ECO:0000256" key="2">
    <source>
        <dbReference type="ARBA" id="ARBA00022448"/>
    </source>
</evidence>
<feature type="transmembrane region" description="Helical" evidence="8">
    <location>
        <begin position="44"/>
        <end position="62"/>
    </location>
</feature>
<organism evidence="10 11">
    <name type="scientific">Pseudogracilibacillus auburnensis</name>
    <dbReference type="NCBI Taxonomy" id="1494959"/>
    <lineage>
        <taxon>Bacteria</taxon>
        <taxon>Bacillati</taxon>
        <taxon>Bacillota</taxon>
        <taxon>Bacilli</taxon>
        <taxon>Bacillales</taxon>
        <taxon>Bacillaceae</taxon>
        <taxon>Pseudogracilibacillus</taxon>
    </lineage>
</organism>
<keyword evidence="7 8" id="KW-0472">Membrane</keyword>
<dbReference type="Gene3D" id="1.20.1250.20">
    <property type="entry name" value="MFS general substrate transporter like domains"/>
    <property type="match status" value="2"/>
</dbReference>
<dbReference type="PANTHER" id="PTHR23522:SF10">
    <property type="entry name" value="3-PHENYLPROPIONIC ACID TRANSPORTER-RELATED"/>
    <property type="match status" value="1"/>
</dbReference>
<dbReference type="GO" id="GO:0015528">
    <property type="term" value="F:lactose:proton symporter activity"/>
    <property type="evidence" value="ECO:0007669"/>
    <property type="project" value="TreeGrafter"/>
</dbReference>
<reference evidence="10 11" key="1">
    <citation type="submission" date="2018-05" db="EMBL/GenBank/DDBJ databases">
        <title>Genomic Encyclopedia of Type Strains, Phase IV (KMG-IV): sequencing the most valuable type-strain genomes for metagenomic binning, comparative biology and taxonomic classification.</title>
        <authorList>
            <person name="Goeker M."/>
        </authorList>
    </citation>
    <scope>NUCLEOTIDE SEQUENCE [LARGE SCALE GENOMIC DNA]</scope>
    <source>
        <strain evidence="10 11">DSM 28556</strain>
    </source>
</reference>
<evidence type="ECO:0000256" key="4">
    <source>
        <dbReference type="ARBA" id="ARBA00022519"/>
    </source>
</evidence>
<feature type="transmembrane region" description="Helical" evidence="8">
    <location>
        <begin position="97"/>
        <end position="114"/>
    </location>
</feature>
<proteinExistence type="predicted"/>
<feature type="transmembrane region" description="Helical" evidence="8">
    <location>
        <begin position="293"/>
        <end position="315"/>
    </location>
</feature>
<feature type="transmembrane region" description="Helical" evidence="8">
    <location>
        <begin position="204"/>
        <end position="221"/>
    </location>
</feature>
<evidence type="ECO:0000256" key="7">
    <source>
        <dbReference type="ARBA" id="ARBA00023136"/>
    </source>
</evidence>
<evidence type="ECO:0000256" key="8">
    <source>
        <dbReference type="SAM" id="Phobius"/>
    </source>
</evidence>
<comment type="caution">
    <text evidence="10">The sequence shown here is derived from an EMBL/GenBank/DDBJ whole genome shotgun (WGS) entry which is preliminary data.</text>
</comment>
<dbReference type="GO" id="GO:0005886">
    <property type="term" value="C:plasma membrane"/>
    <property type="evidence" value="ECO:0007669"/>
    <property type="project" value="UniProtKB-SubCell"/>
</dbReference>
<dbReference type="EMBL" id="QJJQ01000001">
    <property type="protein sequence ID" value="PXW90601.1"/>
    <property type="molecule type" value="Genomic_DNA"/>
</dbReference>
<dbReference type="PIRSF" id="PIRSF004925">
    <property type="entry name" value="HcaT"/>
    <property type="match status" value="1"/>
</dbReference>
<dbReference type="InterPro" id="IPR026032">
    <property type="entry name" value="HcaT-like"/>
</dbReference>
<keyword evidence="11" id="KW-1185">Reference proteome</keyword>
<feature type="transmembrane region" description="Helical" evidence="8">
    <location>
        <begin position="12"/>
        <end position="32"/>
    </location>
</feature>
<feature type="domain" description="Major facilitator superfamily associated" evidence="9">
    <location>
        <begin position="7"/>
        <end position="360"/>
    </location>
</feature>
<evidence type="ECO:0000256" key="6">
    <source>
        <dbReference type="ARBA" id="ARBA00022989"/>
    </source>
</evidence>
<dbReference type="GO" id="GO:0030395">
    <property type="term" value="F:lactose binding"/>
    <property type="evidence" value="ECO:0007669"/>
    <property type="project" value="TreeGrafter"/>
</dbReference>
<dbReference type="SUPFAM" id="SSF103473">
    <property type="entry name" value="MFS general substrate transporter"/>
    <property type="match status" value="1"/>
</dbReference>
<dbReference type="OrthoDB" id="1650886at2"/>
<keyword evidence="6 8" id="KW-1133">Transmembrane helix</keyword>
<feature type="transmembrane region" description="Helical" evidence="8">
    <location>
        <begin position="241"/>
        <end position="261"/>
    </location>
</feature>
<evidence type="ECO:0000256" key="1">
    <source>
        <dbReference type="ARBA" id="ARBA00004429"/>
    </source>
</evidence>
<feature type="transmembrane region" description="Helical" evidence="8">
    <location>
        <begin position="135"/>
        <end position="153"/>
    </location>
</feature>
<dbReference type="Pfam" id="PF12832">
    <property type="entry name" value="MFS_1_like"/>
    <property type="match status" value="1"/>
</dbReference>
<dbReference type="AlphaFoldDB" id="A0A2V3WC31"/>
<comment type="subcellular location">
    <subcellularLocation>
        <location evidence="1">Cell inner membrane</location>
        <topology evidence="1">Multi-pass membrane protein</topology>
    </subcellularLocation>
</comment>
<dbReference type="InterPro" id="IPR024989">
    <property type="entry name" value="MFS_assoc_dom"/>
</dbReference>
<accession>A0A2V3WC31</accession>
<sequence>MVKKESLTSLKLLIFHFHATNTIIISFLPLYLKFKGLTGTEIGWVLAIGPFASIISQPFWGYLSDKYKTVKRMLILSTIGMLIISVIFFQMDSLLTILILGALFFFFSSPVGALSDSLAQRQAQQLKISFGSIRMWGSVGFAFSSLVVGEILTKFGIQVIVWPYVIIGTILLIIAFTISDVKSEEESTPVNLADISMLLKNKPFIFFLLFMMFITITHRANDSFIGIYITEVGGSEGLVGIAWFVGVISEAAVFAFAGLWFRKYSPITFVIIASILYCIRWFIYGMAPSPYFIISFQVLHGVTFGIFYIAAFDYVTKLIPNLLQSTGHLIFYSVMFGVSGIIGSMAGGKMIEAFGGQIMYLGMGLFTLLGIFCLVGYQIWMKRLEVKVKTAGT</sequence>
<evidence type="ECO:0000259" key="9">
    <source>
        <dbReference type="Pfam" id="PF12832"/>
    </source>
</evidence>
<evidence type="ECO:0000256" key="5">
    <source>
        <dbReference type="ARBA" id="ARBA00022692"/>
    </source>
</evidence>
<feature type="transmembrane region" description="Helical" evidence="8">
    <location>
        <begin position="159"/>
        <end position="178"/>
    </location>
</feature>
<keyword evidence="2" id="KW-0813">Transport</keyword>
<name>A0A2V3WC31_9BACI</name>
<dbReference type="Proteomes" id="UP000247978">
    <property type="component" value="Unassembled WGS sequence"/>
</dbReference>
<dbReference type="RefSeq" id="WP_110393847.1">
    <property type="nucleotide sequence ID" value="NZ_JBHUHB010000001.1"/>
</dbReference>